<dbReference type="OrthoDB" id="506867at2759"/>
<protein>
    <submittedName>
        <fullName evidence="1">Uncharacterized protein</fullName>
    </submittedName>
</protein>
<evidence type="ECO:0000313" key="1">
    <source>
        <dbReference type="EMBL" id="CAD7699392.1"/>
    </source>
</evidence>
<dbReference type="AlphaFoldDB" id="A0A8S1IZZ9"/>
<name>A0A8S1IZZ9_9CHLO</name>
<evidence type="ECO:0000313" key="2">
    <source>
        <dbReference type="Proteomes" id="UP000708148"/>
    </source>
</evidence>
<sequence length="227" mass="25074">MNALRHTIDPLVRTPPQLMAAPCPSPSRHPPFPDRQRPAIASWLKRSVARPLACQAVPQDIASAASAKLISEQEIPAFIPRTDIMTQLYRWANIEGGTNGVQNFGANMVVTPYYIEDIEGGEEGEERRSLWGFDVDLMDDGAMVCKVGVRMDTLNVEKPNFIGIGEDGFPVNEGGVTSVLGKNLQIWKVGDETVTDSIREVLRLFCTSLMQSVNKYYAFGSPFTDEL</sequence>
<dbReference type="Proteomes" id="UP000708148">
    <property type="component" value="Unassembled WGS sequence"/>
</dbReference>
<gene>
    <name evidence="1" type="ORF">OSTQU699_LOCUS4751</name>
</gene>
<dbReference type="EMBL" id="CAJHUC010001011">
    <property type="protein sequence ID" value="CAD7699392.1"/>
    <property type="molecule type" value="Genomic_DNA"/>
</dbReference>
<comment type="caution">
    <text evidence="1">The sequence shown here is derived from an EMBL/GenBank/DDBJ whole genome shotgun (WGS) entry which is preliminary data.</text>
</comment>
<proteinExistence type="predicted"/>
<organism evidence="1 2">
    <name type="scientific">Ostreobium quekettii</name>
    <dbReference type="NCBI Taxonomy" id="121088"/>
    <lineage>
        <taxon>Eukaryota</taxon>
        <taxon>Viridiplantae</taxon>
        <taxon>Chlorophyta</taxon>
        <taxon>core chlorophytes</taxon>
        <taxon>Ulvophyceae</taxon>
        <taxon>TCBD clade</taxon>
        <taxon>Bryopsidales</taxon>
        <taxon>Ostreobineae</taxon>
        <taxon>Ostreobiaceae</taxon>
        <taxon>Ostreobium</taxon>
    </lineage>
</organism>
<accession>A0A8S1IZZ9</accession>
<reference evidence="1" key="1">
    <citation type="submission" date="2020-12" db="EMBL/GenBank/DDBJ databases">
        <authorList>
            <person name="Iha C."/>
        </authorList>
    </citation>
    <scope>NUCLEOTIDE SEQUENCE</scope>
</reference>
<keyword evidence="2" id="KW-1185">Reference proteome</keyword>